<feature type="compositionally biased region" description="Gly residues" evidence="1">
    <location>
        <begin position="199"/>
        <end position="213"/>
    </location>
</feature>
<comment type="caution">
    <text evidence="2">The sequence shown here is derived from an EMBL/GenBank/DDBJ whole genome shotgun (WGS) entry which is preliminary data.</text>
</comment>
<feature type="region of interest" description="Disordered" evidence="1">
    <location>
        <begin position="1"/>
        <end position="22"/>
    </location>
</feature>
<accession>A0ABQ6MUT7</accession>
<reference evidence="2 3" key="1">
    <citation type="journal article" date="2023" name="Commun. Biol.">
        <title>Genome analysis of Parmales, the sister group of diatoms, reveals the evolutionary specialization of diatoms from phago-mixotrophs to photoautotrophs.</title>
        <authorList>
            <person name="Ban H."/>
            <person name="Sato S."/>
            <person name="Yoshikawa S."/>
            <person name="Yamada K."/>
            <person name="Nakamura Y."/>
            <person name="Ichinomiya M."/>
            <person name="Sato N."/>
            <person name="Blanc-Mathieu R."/>
            <person name="Endo H."/>
            <person name="Kuwata A."/>
            <person name="Ogata H."/>
        </authorList>
    </citation>
    <scope>NUCLEOTIDE SEQUENCE [LARGE SCALE GENOMIC DNA]</scope>
</reference>
<evidence type="ECO:0000313" key="2">
    <source>
        <dbReference type="EMBL" id="GMI33728.1"/>
    </source>
</evidence>
<evidence type="ECO:0000256" key="1">
    <source>
        <dbReference type="SAM" id="MobiDB-lite"/>
    </source>
</evidence>
<feature type="non-terminal residue" evidence="2">
    <location>
        <position position="1"/>
    </location>
</feature>
<protein>
    <submittedName>
        <fullName evidence="2">Uncharacterized protein</fullName>
    </submittedName>
</protein>
<dbReference type="EMBL" id="BRYB01001788">
    <property type="protein sequence ID" value="GMI33728.1"/>
    <property type="molecule type" value="Genomic_DNA"/>
</dbReference>
<sequence>GGGGGGGVPTTGGGGTYGGDTGGSVPVDNGECAFTDCVGTCITETMCVSQMEASNCEEVMTTWPYDEFCDDGSYLVDFRCDEFANDSGSCDGGGGGGGATTDPYGGAGGGGVPTTGGGGVPTTGGGGSSGGFVDCVGTQITEAMCTTQMYAASCEEVKTTWPYDEYCDDGSYGVDFRCEEFGWDNGSCGGGGTTGGTTGGGGGDDSGIGGYGDGTTDPYAGGGGDDTGGTTGGDTGGDTGGTDTGGTDTGGTDTGGTDTGGTDTGGTDTAAPTPVPISTDGFQDCSGSYIGHQMCVSQLEASNCEEVVTTWPFDEYCDDGSYGVDFRCEEFGWDNGACPGFPAGGPNNGGGGGATVEPTGPQLPEDFVDWLEDPEGTVWETCSQVDCDDECFSDAHCSILYLLDPNTVPGEEAATPGETITCSSLFLTLAYNGKCNDGKTEATSLETLAMNSEYYMFTEDLVGKVPLKTPNLKCLTYYNDGDECGEAVVEEEEEEEEPLTEEEAAPTEPPVDLSALPEVAQNLVFGNGENFGFIGFLSWKSLPHVMEADEKVALENGLTSLIAEALEIPTDDVSNLEIVKVGQRRMEEEAEARFLEDSEYELPMSPNARPEYEVYFTVFTAIPEGEDVVEWVQNLYANSAEFIGMERVAIQDTLNDILDDAGHDRPIQCTAASMELEVPIDGTEHWELFGLSKDPCDPTDEDGPCFVDEDYETGIGIGAPAGALRAGWLVAGVVGLIGGMMVV</sequence>
<proteinExistence type="predicted"/>
<keyword evidence="3" id="KW-1185">Reference proteome</keyword>
<feature type="compositionally biased region" description="Acidic residues" evidence="1">
    <location>
        <begin position="489"/>
        <end position="505"/>
    </location>
</feature>
<dbReference type="Proteomes" id="UP001165060">
    <property type="component" value="Unassembled WGS sequence"/>
</dbReference>
<name>A0ABQ6MUT7_9STRA</name>
<feature type="compositionally biased region" description="Gly residues" evidence="1">
    <location>
        <begin position="220"/>
        <end position="264"/>
    </location>
</feature>
<feature type="region of interest" description="Disordered" evidence="1">
    <location>
        <begin position="101"/>
        <end position="125"/>
    </location>
</feature>
<feature type="region of interest" description="Disordered" evidence="1">
    <location>
        <begin position="199"/>
        <end position="276"/>
    </location>
</feature>
<organism evidence="2 3">
    <name type="scientific">Tetraparma gracilis</name>
    <dbReference type="NCBI Taxonomy" id="2962635"/>
    <lineage>
        <taxon>Eukaryota</taxon>
        <taxon>Sar</taxon>
        <taxon>Stramenopiles</taxon>
        <taxon>Ochrophyta</taxon>
        <taxon>Bolidophyceae</taxon>
        <taxon>Parmales</taxon>
        <taxon>Triparmaceae</taxon>
        <taxon>Tetraparma</taxon>
    </lineage>
</organism>
<feature type="region of interest" description="Disordered" evidence="1">
    <location>
        <begin position="489"/>
        <end position="510"/>
    </location>
</feature>
<gene>
    <name evidence="2" type="ORF">TeGR_g9895</name>
</gene>
<evidence type="ECO:0000313" key="3">
    <source>
        <dbReference type="Proteomes" id="UP001165060"/>
    </source>
</evidence>